<evidence type="ECO:0000256" key="7">
    <source>
        <dbReference type="ARBA" id="ARBA00022927"/>
    </source>
</evidence>
<evidence type="ECO:0000256" key="9">
    <source>
        <dbReference type="ARBA" id="ARBA00023136"/>
    </source>
</evidence>
<evidence type="ECO:0000256" key="2">
    <source>
        <dbReference type="ARBA" id="ARBA00004220"/>
    </source>
</evidence>
<evidence type="ECO:0000256" key="1">
    <source>
        <dbReference type="ARBA" id="ARBA00004150"/>
    </source>
</evidence>
<dbReference type="GO" id="GO:0035091">
    <property type="term" value="F:phosphatidylinositol binding"/>
    <property type="evidence" value="ECO:0007669"/>
    <property type="project" value="InterPro"/>
</dbReference>
<keyword evidence="6" id="KW-0832">Ubl conjugation</keyword>
<dbReference type="InParanoid" id="A0A482WQN8"/>
<dbReference type="Proteomes" id="UP000291343">
    <property type="component" value="Unassembled WGS sequence"/>
</dbReference>
<dbReference type="InterPro" id="IPR004152">
    <property type="entry name" value="GAT_dom"/>
</dbReference>
<keyword evidence="15" id="KW-1185">Reference proteome</keyword>
<evidence type="ECO:0000313" key="14">
    <source>
        <dbReference type="EMBL" id="RZF35501.1"/>
    </source>
</evidence>
<feature type="compositionally biased region" description="Acidic residues" evidence="10">
    <location>
        <begin position="479"/>
        <end position="488"/>
    </location>
</feature>
<proteinExistence type="inferred from homology"/>
<dbReference type="InterPro" id="IPR038425">
    <property type="entry name" value="GAT_sf"/>
</dbReference>
<dbReference type="InterPro" id="IPR008942">
    <property type="entry name" value="ENTH_VHS"/>
</dbReference>
<dbReference type="Pfam" id="PF03127">
    <property type="entry name" value="GAT"/>
    <property type="match status" value="1"/>
</dbReference>
<keyword evidence="8" id="KW-0333">Golgi apparatus</keyword>
<comment type="similarity">
    <text evidence="3">Belongs to the GGA protein family.</text>
</comment>
<gene>
    <name evidence="14" type="ORF">LSTR_LSTR010192</name>
</gene>
<keyword evidence="9" id="KW-0472">Membrane</keyword>
<dbReference type="GO" id="GO:0006886">
    <property type="term" value="P:intracellular protein transport"/>
    <property type="evidence" value="ECO:0007669"/>
    <property type="project" value="InterPro"/>
</dbReference>
<dbReference type="Pfam" id="PF02883">
    <property type="entry name" value="Alpha_adaptinC2"/>
    <property type="match status" value="1"/>
</dbReference>
<dbReference type="GO" id="GO:0031267">
    <property type="term" value="F:small GTPase binding"/>
    <property type="evidence" value="ECO:0007669"/>
    <property type="project" value="InterPro"/>
</dbReference>
<evidence type="ECO:0000259" key="13">
    <source>
        <dbReference type="PROSITE" id="PS50909"/>
    </source>
</evidence>
<keyword evidence="7" id="KW-0653">Protein transport</keyword>
<evidence type="ECO:0008006" key="16">
    <source>
        <dbReference type="Google" id="ProtNLM"/>
    </source>
</evidence>
<dbReference type="Gene3D" id="2.60.40.1230">
    <property type="match status" value="1"/>
</dbReference>
<dbReference type="GO" id="GO:0043130">
    <property type="term" value="F:ubiquitin binding"/>
    <property type="evidence" value="ECO:0007669"/>
    <property type="project" value="InterPro"/>
</dbReference>
<dbReference type="PANTHER" id="PTHR45905">
    <property type="entry name" value="GOLGI-LOCALIZED, GAMMA-ADAPTIN EAR CONTAINING, ARF BINDING PROTEIN"/>
    <property type="match status" value="1"/>
</dbReference>
<dbReference type="STRING" id="195883.A0A482WQN8"/>
<dbReference type="PROSITE" id="PS50179">
    <property type="entry name" value="VHS"/>
    <property type="match status" value="1"/>
</dbReference>
<dbReference type="PROSITE" id="PS50909">
    <property type="entry name" value="GAT"/>
    <property type="match status" value="1"/>
</dbReference>
<dbReference type="Gene3D" id="1.25.40.90">
    <property type="match status" value="1"/>
</dbReference>
<evidence type="ECO:0000259" key="11">
    <source>
        <dbReference type="PROSITE" id="PS50179"/>
    </source>
</evidence>
<dbReference type="GO" id="GO:0005802">
    <property type="term" value="C:trans-Golgi network"/>
    <property type="evidence" value="ECO:0007669"/>
    <property type="project" value="InterPro"/>
</dbReference>
<dbReference type="SMART" id="SM00288">
    <property type="entry name" value="VHS"/>
    <property type="match status" value="1"/>
</dbReference>
<comment type="subcellular location">
    <subcellularLocation>
        <location evidence="2">Early endosome membrane</location>
        <topology evidence="2">Peripheral membrane protein</topology>
    </subcellularLocation>
    <subcellularLocation>
        <location evidence="1">Golgi apparatus</location>
        <location evidence="1">trans-Golgi network membrane</location>
        <topology evidence="1">Peripheral membrane protein</topology>
    </subcellularLocation>
</comment>
<dbReference type="CDD" id="cd03567">
    <property type="entry name" value="VHS_GGA_metazoan"/>
    <property type="match status" value="1"/>
</dbReference>
<evidence type="ECO:0000259" key="12">
    <source>
        <dbReference type="PROSITE" id="PS50180"/>
    </source>
</evidence>
<dbReference type="AlphaFoldDB" id="A0A482WQN8"/>
<feature type="compositionally biased region" description="Pro residues" evidence="10">
    <location>
        <begin position="504"/>
        <end position="516"/>
    </location>
</feature>
<dbReference type="FunCoup" id="A0A482WQN8">
    <property type="interactions" value="1507"/>
</dbReference>
<evidence type="ECO:0000256" key="8">
    <source>
        <dbReference type="ARBA" id="ARBA00023034"/>
    </source>
</evidence>
<dbReference type="SUPFAM" id="SSF49348">
    <property type="entry name" value="Clathrin adaptor appendage domain"/>
    <property type="match status" value="1"/>
</dbReference>
<evidence type="ECO:0000256" key="10">
    <source>
        <dbReference type="SAM" id="MobiDB-lite"/>
    </source>
</evidence>
<sequence length="664" mass="72955">MDIIITSLEALIQRATNNQNQCPDTAAIDAFCGLINQEPECAQSAARFISAKAHSMQEWEALQALNVLDTCMKRCGSSFHAEVGKFRFLNELIKLVSPKYLGAHTPEPVRRRVLELIQSWTVQYPKETKIKEAYEMLKKQGVVKEERIGTINIEKPPEACVSPRPQADSIFQDEEKSRLLQKLLQSKKPGDLQAANKLIKTMVKEDEKRVEQKVRRLSELEAVHNNVRLLSEMLDSYRPEQSSPQDLELITELHTSCKRLRPTVFKLASEVHAEEDLFGEVFATNDELGEVFEKYNRLIVQGKPLEAEEPASSLLDLGTPNQEAAPPSVMLLDDQLAGLGLDIGAAPVVTDLPAPGKDLASLGDIFGAAPETPQQNPLQPIATGLPMYKEATGVSSSIACDLMEDKSSKMKALEDLDKLGAELLRESLPNTVKPSQLTKNTSKVPMNQLNRQPESPSPFHQPVLPASSQEADVKCLDLLMDDPTDEPPLEAPPPNLPPLTIQPEQPPPAVDPPPPAAKKESHTVKPLGDLTVALESIKPGKQAPRTLLEDGSGMTVVLHWSQSRPRPDVAVFVVTTSSRHASAVSNYLFQPVVPKTCRLKLQPPSATSLPPHNPFLPPAVIAQVMLIASVSFEPIKLKYVVSYSLDEETITEMGELDDVPLVDS</sequence>
<dbReference type="GO" id="GO:0031901">
    <property type="term" value="C:early endosome membrane"/>
    <property type="evidence" value="ECO:0007669"/>
    <property type="project" value="UniProtKB-SubCell"/>
</dbReference>
<dbReference type="OrthoDB" id="447025at2759"/>
<dbReference type="Pfam" id="PF00790">
    <property type="entry name" value="VHS"/>
    <property type="match status" value="1"/>
</dbReference>
<dbReference type="SUPFAM" id="SSF89009">
    <property type="entry name" value="GAT-like domain"/>
    <property type="match status" value="1"/>
</dbReference>
<reference evidence="14 15" key="1">
    <citation type="journal article" date="2017" name="Gigascience">
        <title>Genome sequence of the small brown planthopper, Laodelphax striatellus.</title>
        <authorList>
            <person name="Zhu J."/>
            <person name="Jiang F."/>
            <person name="Wang X."/>
            <person name="Yang P."/>
            <person name="Bao Y."/>
            <person name="Zhao W."/>
            <person name="Wang W."/>
            <person name="Lu H."/>
            <person name="Wang Q."/>
            <person name="Cui N."/>
            <person name="Li J."/>
            <person name="Chen X."/>
            <person name="Luo L."/>
            <person name="Yu J."/>
            <person name="Kang L."/>
            <person name="Cui F."/>
        </authorList>
    </citation>
    <scope>NUCLEOTIDE SEQUENCE [LARGE SCALE GENOMIC DNA]</scope>
    <source>
        <strain evidence="14">Lst14</strain>
    </source>
</reference>
<feature type="domain" description="GAE" evidence="12">
    <location>
        <begin position="541"/>
        <end position="660"/>
    </location>
</feature>
<dbReference type="SMART" id="SM00809">
    <property type="entry name" value="Alpha_adaptinC2"/>
    <property type="match status" value="1"/>
</dbReference>
<dbReference type="EMBL" id="QKKF02028090">
    <property type="protein sequence ID" value="RZF35501.1"/>
    <property type="molecule type" value="Genomic_DNA"/>
</dbReference>
<feature type="domain" description="VHS" evidence="11">
    <location>
        <begin position="15"/>
        <end position="145"/>
    </location>
</feature>
<keyword evidence="4" id="KW-0813">Transport</keyword>
<dbReference type="InterPro" id="IPR013041">
    <property type="entry name" value="Clathrin_app_Ig-like_sf"/>
</dbReference>
<evidence type="ECO:0000256" key="5">
    <source>
        <dbReference type="ARBA" id="ARBA00022753"/>
    </source>
</evidence>
<accession>A0A482WQN8</accession>
<dbReference type="SMR" id="A0A482WQN8"/>
<feature type="compositionally biased region" description="Polar residues" evidence="10">
    <location>
        <begin position="428"/>
        <end position="454"/>
    </location>
</feature>
<dbReference type="InterPro" id="IPR008152">
    <property type="entry name" value="Clathrin_a/b/g-adaptin_app_Ig"/>
</dbReference>
<dbReference type="Pfam" id="PF18308">
    <property type="entry name" value="GGA_N-GAT"/>
    <property type="match status" value="1"/>
</dbReference>
<organism evidence="14 15">
    <name type="scientific">Laodelphax striatellus</name>
    <name type="common">Small brown planthopper</name>
    <name type="synonym">Delphax striatella</name>
    <dbReference type="NCBI Taxonomy" id="195883"/>
    <lineage>
        <taxon>Eukaryota</taxon>
        <taxon>Metazoa</taxon>
        <taxon>Ecdysozoa</taxon>
        <taxon>Arthropoda</taxon>
        <taxon>Hexapoda</taxon>
        <taxon>Insecta</taxon>
        <taxon>Pterygota</taxon>
        <taxon>Neoptera</taxon>
        <taxon>Paraneoptera</taxon>
        <taxon>Hemiptera</taxon>
        <taxon>Auchenorrhyncha</taxon>
        <taxon>Fulgoroidea</taxon>
        <taxon>Delphacidae</taxon>
        <taxon>Criomorphinae</taxon>
        <taxon>Laodelphax</taxon>
    </lineage>
</organism>
<dbReference type="Gene3D" id="1.20.5.170">
    <property type="match status" value="1"/>
</dbReference>
<dbReference type="InterPro" id="IPR041198">
    <property type="entry name" value="GGA_N-GAT"/>
</dbReference>
<dbReference type="CDD" id="cd14234">
    <property type="entry name" value="GAT_GGA_meta"/>
    <property type="match status" value="1"/>
</dbReference>
<dbReference type="PROSITE" id="PS50180">
    <property type="entry name" value="GAE"/>
    <property type="match status" value="1"/>
</dbReference>
<evidence type="ECO:0000256" key="4">
    <source>
        <dbReference type="ARBA" id="ARBA00022448"/>
    </source>
</evidence>
<dbReference type="SUPFAM" id="SSF48464">
    <property type="entry name" value="ENTH/VHS domain"/>
    <property type="match status" value="1"/>
</dbReference>
<evidence type="ECO:0000256" key="3">
    <source>
        <dbReference type="ARBA" id="ARBA00008099"/>
    </source>
</evidence>
<name>A0A482WQN8_LAOST</name>
<evidence type="ECO:0000256" key="6">
    <source>
        <dbReference type="ARBA" id="ARBA00022843"/>
    </source>
</evidence>
<feature type="region of interest" description="Disordered" evidence="10">
    <location>
        <begin position="427"/>
        <end position="523"/>
    </location>
</feature>
<protein>
    <recommendedName>
        <fullName evidence="16">VHS domain-containing protein</fullName>
    </recommendedName>
</protein>
<dbReference type="Gene3D" id="1.20.58.160">
    <property type="match status" value="1"/>
</dbReference>
<evidence type="ECO:0000313" key="15">
    <source>
        <dbReference type="Proteomes" id="UP000291343"/>
    </source>
</evidence>
<dbReference type="InterPro" id="IPR002014">
    <property type="entry name" value="VHS_dom"/>
</dbReference>
<dbReference type="GO" id="GO:0034394">
    <property type="term" value="P:protein localization to cell surface"/>
    <property type="evidence" value="ECO:0007669"/>
    <property type="project" value="TreeGrafter"/>
</dbReference>
<dbReference type="GO" id="GO:0006893">
    <property type="term" value="P:Golgi to plasma membrane transport"/>
    <property type="evidence" value="ECO:0007669"/>
    <property type="project" value="TreeGrafter"/>
</dbReference>
<comment type="caution">
    <text evidence="14">The sequence shown here is derived from an EMBL/GenBank/DDBJ whole genome shotgun (WGS) entry which is preliminary data.</text>
</comment>
<dbReference type="InterPro" id="IPR027422">
    <property type="entry name" value="GGA1-3"/>
</dbReference>
<dbReference type="InterPro" id="IPR008153">
    <property type="entry name" value="GAE_dom"/>
</dbReference>
<dbReference type="PANTHER" id="PTHR45905:SF1">
    <property type="entry name" value="GOLGI-LOCALIZED, GAMMA-ADAPTIN EAR CONTAINING, ARF BINDING PROTEIN"/>
    <property type="match status" value="1"/>
</dbReference>
<feature type="domain" description="GAT" evidence="13">
    <location>
        <begin position="173"/>
        <end position="300"/>
    </location>
</feature>
<keyword evidence="5" id="KW-0967">Endosome</keyword>